<evidence type="ECO:0000313" key="2">
    <source>
        <dbReference type="Proteomes" id="UP000596661"/>
    </source>
</evidence>
<protein>
    <submittedName>
        <fullName evidence="1">Uncharacterized protein</fullName>
    </submittedName>
</protein>
<keyword evidence="2" id="KW-1185">Reference proteome</keyword>
<organism evidence="1 2">
    <name type="scientific">Cannabis sativa</name>
    <name type="common">Hemp</name>
    <name type="synonym">Marijuana</name>
    <dbReference type="NCBI Taxonomy" id="3483"/>
    <lineage>
        <taxon>Eukaryota</taxon>
        <taxon>Viridiplantae</taxon>
        <taxon>Streptophyta</taxon>
        <taxon>Embryophyta</taxon>
        <taxon>Tracheophyta</taxon>
        <taxon>Spermatophyta</taxon>
        <taxon>Magnoliopsida</taxon>
        <taxon>eudicotyledons</taxon>
        <taxon>Gunneridae</taxon>
        <taxon>Pentapetalae</taxon>
        <taxon>rosids</taxon>
        <taxon>fabids</taxon>
        <taxon>Rosales</taxon>
        <taxon>Cannabaceae</taxon>
        <taxon>Cannabis</taxon>
    </lineage>
</organism>
<dbReference type="EMBL" id="UZAU01000584">
    <property type="status" value="NOT_ANNOTATED_CDS"/>
    <property type="molecule type" value="Genomic_DNA"/>
</dbReference>
<reference evidence="1" key="1">
    <citation type="submission" date="2018-11" db="EMBL/GenBank/DDBJ databases">
        <authorList>
            <person name="Grassa J C."/>
        </authorList>
    </citation>
    <scope>NUCLEOTIDE SEQUENCE [LARGE SCALE GENOMIC DNA]</scope>
</reference>
<evidence type="ECO:0000313" key="1">
    <source>
        <dbReference type="EnsemblPlants" id="cds.evm.model.06.963"/>
    </source>
</evidence>
<dbReference type="AlphaFoldDB" id="A0A803Q0Q9"/>
<name>A0A803Q0Q9_CANSA</name>
<sequence length="294" mass="33681">MDSASLQILLRICVTDIIISKCNDDSDEIFLNEYLAAGTSRRRGRKRAHIDRGRVEGHERLFRDYFSDEPVIFETTQTSVTFTAYFKWEKCVVFQACWEALIVCTGNGKIAQLHGKGNSHEGQAPRVEFMINGTQYNKGYYLAVVSTQNGVHLLKLYHCFKERRENYSPNVKKLYAKTLSGHLEYFNLVMPLYEFQAESESSSRQSSSKPSQNEELKDWQDAWEDGSSKEVEIKGTDHNDAFWKKLKSAVEGKVDAADAEKFCKTFQRIHNQLVNKELSSEAAENFLNLSISDK</sequence>
<dbReference type="PANTHER" id="PTHR35312:SF1">
    <property type="entry name" value="OS07G0641800 PROTEIN"/>
    <property type="match status" value="1"/>
</dbReference>
<dbReference type="Gramene" id="evm.model.06.963">
    <property type="protein sequence ID" value="cds.evm.model.06.963"/>
    <property type="gene ID" value="evm.TU.06.963"/>
</dbReference>
<dbReference type="PANTHER" id="PTHR35312">
    <property type="entry name" value="OS07G0641800 PROTEIN"/>
    <property type="match status" value="1"/>
</dbReference>
<dbReference type="EnsemblPlants" id="evm.model.06.963">
    <property type="protein sequence ID" value="cds.evm.model.06.963"/>
    <property type="gene ID" value="evm.TU.06.963"/>
</dbReference>
<proteinExistence type="predicted"/>
<reference evidence="1" key="2">
    <citation type="submission" date="2021-03" db="UniProtKB">
        <authorList>
            <consortium name="EnsemblPlants"/>
        </authorList>
    </citation>
    <scope>IDENTIFICATION</scope>
</reference>
<accession>A0A803Q0Q9</accession>
<dbReference type="Proteomes" id="UP000596661">
    <property type="component" value="Chromosome 6"/>
</dbReference>